<organism evidence="1 2">
    <name type="scientific">Tunturiibacter gelidiferens</name>
    <dbReference type="NCBI Taxonomy" id="3069689"/>
    <lineage>
        <taxon>Bacteria</taxon>
        <taxon>Pseudomonadati</taxon>
        <taxon>Acidobacteriota</taxon>
        <taxon>Terriglobia</taxon>
        <taxon>Terriglobales</taxon>
        <taxon>Acidobacteriaceae</taxon>
        <taxon>Tunturiibacter</taxon>
    </lineage>
</organism>
<comment type="caution">
    <text evidence="1">The sequence shown here is derived from an EMBL/GenBank/DDBJ whole genome shotgun (WGS) entry which is preliminary data.</text>
</comment>
<keyword evidence="2" id="KW-1185">Reference proteome</keyword>
<proteinExistence type="predicted"/>
<accession>A0ACC5P216</accession>
<gene>
    <name evidence="1" type="ORF">HDF13_003158</name>
</gene>
<name>A0ACC5P216_9BACT</name>
<protein>
    <submittedName>
        <fullName evidence="1">Uncharacterized protein</fullName>
    </submittedName>
</protein>
<dbReference type="Proteomes" id="UP000569005">
    <property type="component" value="Unassembled WGS sequence"/>
</dbReference>
<evidence type="ECO:0000313" key="1">
    <source>
        <dbReference type="EMBL" id="MBB5340825.1"/>
    </source>
</evidence>
<dbReference type="EMBL" id="JACHEA010000001">
    <property type="protein sequence ID" value="MBB5340825.1"/>
    <property type="molecule type" value="Genomic_DNA"/>
</dbReference>
<sequence>MTAEDKDALIGRLYQEKKQLEEDVRLIWARAKEIGSELTTLGYALQERPLEVVFENQEASTVFVSRTSKVFTMKGASLDGLKELTTDLREKTARLEQVKKDLG</sequence>
<reference evidence="1" key="1">
    <citation type="submission" date="2020-08" db="EMBL/GenBank/DDBJ databases">
        <title>Genomic Encyclopedia of Type Strains, Phase IV (KMG-V): Genome sequencing to study the core and pangenomes of soil and plant-associated prokaryotes.</title>
        <authorList>
            <person name="Whitman W."/>
        </authorList>
    </citation>
    <scope>NUCLEOTIDE SEQUENCE</scope>
    <source>
        <strain evidence="1">M8UP15</strain>
    </source>
</reference>
<evidence type="ECO:0000313" key="2">
    <source>
        <dbReference type="Proteomes" id="UP000569005"/>
    </source>
</evidence>